<feature type="non-terminal residue" evidence="2">
    <location>
        <position position="1"/>
    </location>
</feature>
<dbReference type="GO" id="GO:0016094">
    <property type="term" value="P:polyprenol biosynthetic process"/>
    <property type="evidence" value="ECO:0007669"/>
    <property type="project" value="TreeGrafter"/>
</dbReference>
<keyword evidence="1" id="KW-0808">Transferase</keyword>
<accession>A0A383D5F3</accession>
<dbReference type="PANTHER" id="PTHR10291:SF0">
    <property type="entry name" value="DEHYDRODOLICHYL DIPHOSPHATE SYNTHASE 2"/>
    <property type="match status" value="1"/>
</dbReference>
<protein>
    <recommendedName>
        <fullName evidence="3">Di-trans,poly-cis-decaprenylcistransferase</fullName>
    </recommendedName>
</protein>
<evidence type="ECO:0000256" key="1">
    <source>
        <dbReference type="ARBA" id="ARBA00022679"/>
    </source>
</evidence>
<dbReference type="InterPro" id="IPR001441">
    <property type="entry name" value="UPP_synth-like"/>
</dbReference>
<feature type="non-terminal residue" evidence="2">
    <location>
        <position position="131"/>
    </location>
</feature>
<dbReference type="SUPFAM" id="SSF64005">
    <property type="entry name" value="Undecaprenyl diphosphate synthase"/>
    <property type="match status" value="1"/>
</dbReference>
<reference evidence="2" key="1">
    <citation type="submission" date="2018-05" db="EMBL/GenBank/DDBJ databases">
        <authorList>
            <person name="Lanie J.A."/>
            <person name="Ng W.-L."/>
            <person name="Kazmierczak K.M."/>
            <person name="Andrzejewski T.M."/>
            <person name="Davidsen T.M."/>
            <person name="Wayne K.J."/>
            <person name="Tettelin H."/>
            <person name="Glass J.I."/>
            <person name="Rusch D."/>
            <person name="Podicherti R."/>
            <person name="Tsui H.-C.T."/>
            <person name="Winkler M.E."/>
        </authorList>
    </citation>
    <scope>NUCLEOTIDE SEQUENCE</scope>
</reference>
<dbReference type="EMBL" id="UINC01214402">
    <property type="protein sequence ID" value="SVE39621.1"/>
    <property type="molecule type" value="Genomic_DNA"/>
</dbReference>
<sequence length="131" mass="14946">VLFTTAVDADQMTTISEPISASDEADEALQRQLAEEGPVPRHIAIIMDGDRRWADKRGLKRTEGHRHGRESARDIVRACGQIDVEVLTLYTFSTENWTRPRLEVQALMQYLEQSLRDETPELNENNVRLNA</sequence>
<dbReference type="Pfam" id="PF01255">
    <property type="entry name" value="Prenyltransf"/>
    <property type="match status" value="1"/>
</dbReference>
<gene>
    <name evidence="2" type="ORF">METZ01_LOCUS492475</name>
</gene>
<proteinExistence type="predicted"/>
<dbReference type="NCBIfam" id="TIGR00055">
    <property type="entry name" value="uppS"/>
    <property type="match status" value="1"/>
</dbReference>
<evidence type="ECO:0000313" key="2">
    <source>
        <dbReference type="EMBL" id="SVE39621.1"/>
    </source>
</evidence>
<name>A0A383D5F3_9ZZZZ</name>
<dbReference type="InterPro" id="IPR036424">
    <property type="entry name" value="UPP_synth-like_sf"/>
</dbReference>
<evidence type="ECO:0008006" key="3">
    <source>
        <dbReference type="Google" id="ProtNLM"/>
    </source>
</evidence>
<organism evidence="2">
    <name type="scientific">marine metagenome</name>
    <dbReference type="NCBI Taxonomy" id="408172"/>
    <lineage>
        <taxon>unclassified sequences</taxon>
        <taxon>metagenomes</taxon>
        <taxon>ecological metagenomes</taxon>
    </lineage>
</organism>
<dbReference type="AlphaFoldDB" id="A0A383D5F3"/>
<dbReference type="Gene3D" id="3.40.1180.10">
    <property type="entry name" value="Decaprenyl diphosphate synthase-like"/>
    <property type="match status" value="1"/>
</dbReference>
<dbReference type="PANTHER" id="PTHR10291">
    <property type="entry name" value="DEHYDRODOLICHYL DIPHOSPHATE SYNTHASE FAMILY MEMBER"/>
    <property type="match status" value="1"/>
</dbReference>
<dbReference type="GO" id="GO:0045547">
    <property type="term" value="F:ditrans,polycis-polyprenyl diphosphate synthase [(2E,6E)-farnesyl diphosphate specific] activity"/>
    <property type="evidence" value="ECO:0007669"/>
    <property type="project" value="TreeGrafter"/>
</dbReference>